<keyword evidence="1 4" id="KW-0489">Methyltransferase</keyword>
<dbReference type="EMBL" id="JBHMBL010000001">
    <property type="protein sequence ID" value="MFB9641488.1"/>
    <property type="molecule type" value="Genomic_DNA"/>
</dbReference>
<dbReference type="GO" id="GO:0032259">
    <property type="term" value="P:methylation"/>
    <property type="evidence" value="ECO:0007669"/>
    <property type="project" value="UniProtKB-KW"/>
</dbReference>
<dbReference type="SUPFAM" id="SSF53335">
    <property type="entry name" value="S-adenosyl-L-methionine-dependent methyltransferases"/>
    <property type="match status" value="1"/>
</dbReference>
<proteinExistence type="predicted"/>
<dbReference type="Proteomes" id="UP001589667">
    <property type="component" value="Unassembled WGS sequence"/>
</dbReference>
<evidence type="ECO:0000256" key="3">
    <source>
        <dbReference type="ARBA" id="ARBA00022747"/>
    </source>
</evidence>
<name>A0ABV5SMC1_9MICO</name>
<accession>A0ABV5SMC1</accession>
<organism evidence="4 5">
    <name type="scientific">Agromyces lapidis</name>
    <dbReference type="NCBI Taxonomy" id="279574"/>
    <lineage>
        <taxon>Bacteria</taxon>
        <taxon>Bacillati</taxon>
        <taxon>Actinomycetota</taxon>
        <taxon>Actinomycetes</taxon>
        <taxon>Micrococcales</taxon>
        <taxon>Microbacteriaceae</taxon>
        <taxon>Agromyces</taxon>
    </lineage>
</organism>
<comment type="caution">
    <text evidence="4">The sequence shown here is derived from an EMBL/GenBank/DDBJ whole genome shotgun (WGS) entry which is preliminary data.</text>
</comment>
<evidence type="ECO:0000313" key="5">
    <source>
        <dbReference type="Proteomes" id="UP001589667"/>
    </source>
</evidence>
<dbReference type="InterPro" id="IPR001525">
    <property type="entry name" value="C5_MeTfrase"/>
</dbReference>
<gene>
    <name evidence="4" type="ORF">ACFFQV_04190</name>
</gene>
<dbReference type="RefSeq" id="WP_157423083.1">
    <property type="nucleotide sequence ID" value="NZ_BAAANI010000006.1"/>
</dbReference>
<evidence type="ECO:0000313" key="4">
    <source>
        <dbReference type="EMBL" id="MFB9641488.1"/>
    </source>
</evidence>
<dbReference type="Pfam" id="PF00145">
    <property type="entry name" value="DNA_methylase"/>
    <property type="match status" value="1"/>
</dbReference>
<dbReference type="GO" id="GO:0008168">
    <property type="term" value="F:methyltransferase activity"/>
    <property type="evidence" value="ECO:0007669"/>
    <property type="project" value="UniProtKB-KW"/>
</dbReference>
<keyword evidence="2" id="KW-0808">Transferase</keyword>
<reference evidence="4 5" key="1">
    <citation type="submission" date="2024-09" db="EMBL/GenBank/DDBJ databases">
        <authorList>
            <person name="Sun Q."/>
            <person name="Mori K."/>
        </authorList>
    </citation>
    <scope>NUCLEOTIDE SEQUENCE [LARGE SCALE GENOMIC DNA]</scope>
    <source>
        <strain evidence="4 5">JCM 14321</strain>
    </source>
</reference>
<keyword evidence="3" id="KW-0680">Restriction system</keyword>
<evidence type="ECO:0000256" key="1">
    <source>
        <dbReference type="ARBA" id="ARBA00022603"/>
    </source>
</evidence>
<protein>
    <submittedName>
        <fullName evidence="4">DNA cytosine methyltransferase</fullName>
    </submittedName>
</protein>
<keyword evidence="5" id="KW-1185">Reference proteome</keyword>
<dbReference type="Gene3D" id="3.40.50.150">
    <property type="entry name" value="Vaccinia Virus protein VP39"/>
    <property type="match status" value="1"/>
</dbReference>
<dbReference type="InterPro" id="IPR029063">
    <property type="entry name" value="SAM-dependent_MTases_sf"/>
</dbReference>
<sequence length="217" mass="24100">MRILDLFCCAGGAGMGYSRAGFDVVGVDINPQPNYPFEFHQADALKFLLEHHEEFDAFHASPPCQAFTNAQKIQKNDHPDYVTAIRAAFQLIGKPWVIENVPGSPLNDPVELCGCMFPELGTYRPRLFETSWKAAPAAHRTHVARTAKMGRPPLDGEFMHVVGNFSGVAKGRKAMGIDWMTRDELREAIPPIYTEHIGHALVGQLRFTDHRGVTTDG</sequence>
<evidence type="ECO:0000256" key="2">
    <source>
        <dbReference type="ARBA" id="ARBA00022679"/>
    </source>
</evidence>